<evidence type="ECO:0000256" key="1">
    <source>
        <dbReference type="ARBA" id="ARBA00022574"/>
    </source>
</evidence>
<feature type="repeat" description="WD" evidence="3">
    <location>
        <begin position="510"/>
        <end position="544"/>
    </location>
</feature>
<name>A0AAE1TLK2_9EUCA</name>
<keyword evidence="1 3" id="KW-0853">WD repeat</keyword>
<dbReference type="PANTHER" id="PTHR22838">
    <property type="entry name" value="WD REPEAT PROTEIN 26-RELATED"/>
    <property type="match status" value="1"/>
</dbReference>
<dbReference type="InterPro" id="IPR036322">
    <property type="entry name" value="WD40_repeat_dom_sf"/>
</dbReference>
<keyword evidence="5" id="KW-1185">Reference proteome</keyword>
<dbReference type="Pfam" id="PF00400">
    <property type="entry name" value="WD40"/>
    <property type="match status" value="2"/>
</dbReference>
<dbReference type="Gene3D" id="2.130.10.10">
    <property type="entry name" value="YVTN repeat-like/Quinoprotein amine dehydrogenase"/>
    <property type="match status" value="2"/>
</dbReference>
<dbReference type="Proteomes" id="UP001292094">
    <property type="component" value="Unassembled WGS sequence"/>
</dbReference>
<keyword evidence="2" id="KW-0677">Repeat</keyword>
<evidence type="ECO:0000256" key="3">
    <source>
        <dbReference type="PROSITE-ProRule" id="PRU00221"/>
    </source>
</evidence>
<dbReference type="AlphaFoldDB" id="A0AAE1TLK2"/>
<dbReference type="InterPro" id="IPR001680">
    <property type="entry name" value="WD40_rpt"/>
</dbReference>
<evidence type="ECO:0008006" key="6">
    <source>
        <dbReference type="Google" id="ProtNLM"/>
    </source>
</evidence>
<sequence length="544" mass="59525">MINEHNNRKSRDVIVYIWLISSDLWTAGGWREGVGSGRQSHFTFTLNNKLPKEELLPETRTTCRLLQGRTAMAWWQQVLAVDAKFNNHRAPATPGFKTLYIRRRSQLLRDSAREEEREGSVRGYLRVRLALLQHRYCLTLDQLSLKSRSASLRSNSRLTIEGESPKCHSRNMSMATSQALVCGQGESRVAASGPGSTVVPTQRAEASRAIVGGTSIGENYAFSGVHHIFDQHKESVPMVKFAHNDAGLLGCCSLDGSLSICQVLEGQPHVVHTLRHHTAGVTGFDWSSTNDLLLSCGEDGTTCLWSSASGECLRSVADPAGGRVLSCVFHPLNSNWAVLGNSRGLVQVLNISTGHYPKGGTSRVAGQVTALTFDASGKTLWAGDDKGTIVSFLFDLGSGCLRKGKRCVVREDACVTSLSARAWASREAPDPTLLVSAGCDALLLYRVVDKEGGLRLRRRFTLAHRSQPIRSTFCPLMSFRQGACVVSGCEDCSVWFLDVEREVRPLINRLQGHAAPVLGVTFNYNESLLATSDASGLVIVWKRQ</sequence>
<dbReference type="PROSITE" id="PS50294">
    <property type="entry name" value="WD_REPEATS_REGION"/>
    <property type="match status" value="2"/>
</dbReference>
<proteinExistence type="predicted"/>
<evidence type="ECO:0000313" key="4">
    <source>
        <dbReference type="EMBL" id="KAK4290058.1"/>
    </source>
</evidence>
<dbReference type="SUPFAM" id="SSF50978">
    <property type="entry name" value="WD40 repeat-like"/>
    <property type="match status" value="1"/>
</dbReference>
<dbReference type="PROSITE" id="PS50082">
    <property type="entry name" value="WD_REPEATS_2"/>
    <property type="match status" value="2"/>
</dbReference>
<reference evidence="4" key="1">
    <citation type="submission" date="2023-11" db="EMBL/GenBank/DDBJ databases">
        <title>Genome assemblies of two species of porcelain crab, Petrolisthes cinctipes and Petrolisthes manimaculis (Anomura: Porcellanidae).</title>
        <authorList>
            <person name="Angst P."/>
        </authorList>
    </citation>
    <scope>NUCLEOTIDE SEQUENCE</scope>
    <source>
        <strain evidence="4">PB745_02</strain>
        <tissue evidence="4">Gill</tissue>
    </source>
</reference>
<dbReference type="PANTHER" id="PTHR22838:SF4">
    <property type="entry name" value="WD REPEAT-CONTAINING PROTEIN 13"/>
    <property type="match status" value="1"/>
</dbReference>
<accession>A0AAE1TLK2</accession>
<comment type="caution">
    <text evidence="4">The sequence shown here is derived from an EMBL/GenBank/DDBJ whole genome shotgun (WGS) entry which is preliminary data.</text>
</comment>
<gene>
    <name evidence="4" type="ORF">Pmani_037024</name>
</gene>
<evidence type="ECO:0000313" key="5">
    <source>
        <dbReference type="Proteomes" id="UP001292094"/>
    </source>
</evidence>
<protein>
    <recommendedName>
        <fullName evidence="6">WD repeat-containing protein 13</fullName>
    </recommendedName>
</protein>
<organism evidence="4 5">
    <name type="scientific">Petrolisthes manimaculis</name>
    <dbReference type="NCBI Taxonomy" id="1843537"/>
    <lineage>
        <taxon>Eukaryota</taxon>
        <taxon>Metazoa</taxon>
        <taxon>Ecdysozoa</taxon>
        <taxon>Arthropoda</taxon>
        <taxon>Crustacea</taxon>
        <taxon>Multicrustacea</taxon>
        <taxon>Malacostraca</taxon>
        <taxon>Eumalacostraca</taxon>
        <taxon>Eucarida</taxon>
        <taxon>Decapoda</taxon>
        <taxon>Pleocyemata</taxon>
        <taxon>Anomura</taxon>
        <taxon>Galatheoidea</taxon>
        <taxon>Porcellanidae</taxon>
        <taxon>Petrolisthes</taxon>
    </lineage>
</organism>
<evidence type="ECO:0000256" key="2">
    <source>
        <dbReference type="ARBA" id="ARBA00022737"/>
    </source>
</evidence>
<dbReference type="GO" id="GO:1990841">
    <property type="term" value="F:promoter-specific chromatin binding"/>
    <property type="evidence" value="ECO:0007669"/>
    <property type="project" value="TreeGrafter"/>
</dbReference>
<dbReference type="InterPro" id="IPR051350">
    <property type="entry name" value="WD_repeat-ST_regulator"/>
</dbReference>
<feature type="repeat" description="WD" evidence="3">
    <location>
        <begin position="274"/>
        <end position="315"/>
    </location>
</feature>
<dbReference type="EMBL" id="JAWZYT010005623">
    <property type="protein sequence ID" value="KAK4290058.1"/>
    <property type="molecule type" value="Genomic_DNA"/>
</dbReference>
<dbReference type="GO" id="GO:0005634">
    <property type="term" value="C:nucleus"/>
    <property type="evidence" value="ECO:0007669"/>
    <property type="project" value="TreeGrafter"/>
</dbReference>
<dbReference type="SMART" id="SM00320">
    <property type="entry name" value="WD40"/>
    <property type="match status" value="4"/>
</dbReference>
<dbReference type="InterPro" id="IPR015943">
    <property type="entry name" value="WD40/YVTN_repeat-like_dom_sf"/>
</dbReference>